<name>A0ABU1LBG3_9FLAO</name>
<protein>
    <submittedName>
        <fullName evidence="1">Uncharacterized protein</fullName>
    </submittedName>
</protein>
<gene>
    <name evidence="1" type="ORF">J2781_000957</name>
</gene>
<accession>A0ABU1LBG3</accession>
<evidence type="ECO:0000313" key="2">
    <source>
        <dbReference type="Proteomes" id="UP001184853"/>
    </source>
</evidence>
<sequence length="57" mass="6601">MSFTTPEEDLSSLENNELSDLIMAEIEVCYGLRIIQNHLLVNFYGKIKTGQFFIVKF</sequence>
<dbReference type="Proteomes" id="UP001184853">
    <property type="component" value="Unassembled WGS sequence"/>
</dbReference>
<organism evidence="1 2">
    <name type="scientific">Chryseobacterium geocarposphaerae</name>
    <dbReference type="NCBI Taxonomy" id="1416776"/>
    <lineage>
        <taxon>Bacteria</taxon>
        <taxon>Pseudomonadati</taxon>
        <taxon>Bacteroidota</taxon>
        <taxon>Flavobacteriia</taxon>
        <taxon>Flavobacteriales</taxon>
        <taxon>Weeksellaceae</taxon>
        <taxon>Chryseobacterium group</taxon>
        <taxon>Chryseobacterium</taxon>
    </lineage>
</organism>
<dbReference type="RefSeq" id="WP_181898004.1">
    <property type="nucleotide sequence ID" value="NZ_JAVDQS010000002.1"/>
</dbReference>
<proteinExistence type="predicted"/>
<comment type="caution">
    <text evidence="1">The sequence shown here is derived from an EMBL/GenBank/DDBJ whole genome shotgun (WGS) entry which is preliminary data.</text>
</comment>
<reference evidence="1 2" key="1">
    <citation type="submission" date="2023-07" db="EMBL/GenBank/DDBJ databases">
        <title>Sorghum-associated microbial communities from plants grown in Nebraska, USA.</title>
        <authorList>
            <person name="Schachtman D."/>
        </authorList>
    </citation>
    <scope>NUCLEOTIDE SEQUENCE [LARGE SCALE GENOMIC DNA]</scope>
    <source>
        <strain evidence="1 2">DS1709</strain>
    </source>
</reference>
<keyword evidence="2" id="KW-1185">Reference proteome</keyword>
<dbReference type="EMBL" id="JAVDQS010000002">
    <property type="protein sequence ID" value="MDR6404042.1"/>
    <property type="molecule type" value="Genomic_DNA"/>
</dbReference>
<evidence type="ECO:0000313" key="1">
    <source>
        <dbReference type="EMBL" id="MDR6404042.1"/>
    </source>
</evidence>